<dbReference type="Pfam" id="PF01546">
    <property type="entry name" value="Peptidase_M20"/>
    <property type="match status" value="1"/>
</dbReference>
<comment type="caution">
    <text evidence="5">The sequence shown here is derived from an EMBL/GenBank/DDBJ whole genome shotgun (WGS) entry which is preliminary data.</text>
</comment>
<dbReference type="GO" id="GO:0046872">
    <property type="term" value="F:metal ion binding"/>
    <property type="evidence" value="ECO:0007669"/>
    <property type="project" value="UniProtKB-KW"/>
</dbReference>
<feature type="binding site" evidence="2">
    <location>
        <position position="407"/>
    </location>
    <ligand>
        <name>Mn(2+)</name>
        <dbReference type="ChEBI" id="CHEBI:29035"/>
        <label>2</label>
    </ligand>
</feature>
<reference evidence="5 6" key="1">
    <citation type="submission" date="2017-03" db="EMBL/GenBank/DDBJ databases">
        <title>Lifting the veil on microbial sulfur biogeochemistry in mining wastewaters.</title>
        <authorList>
            <person name="Kantor R.S."/>
            <person name="Colenbrander Nelson T."/>
            <person name="Marshall S."/>
            <person name="Bennett D."/>
            <person name="Apte S."/>
            <person name="Camacho D."/>
            <person name="Thomas B.C."/>
            <person name="Warren L.A."/>
            <person name="Banfield J.F."/>
        </authorList>
    </citation>
    <scope>NUCLEOTIDE SEQUENCE [LARGE SCALE GENOMIC DNA]</scope>
    <source>
        <strain evidence="5">32-69-9</strain>
    </source>
</reference>
<keyword evidence="1 5" id="KW-0378">Hydrolase</keyword>
<dbReference type="Gene3D" id="3.40.630.10">
    <property type="entry name" value="Zn peptidases"/>
    <property type="match status" value="1"/>
</dbReference>
<proteinExistence type="predicted"/>
<evidence type="ECO:0000256" key="3">
    <source>
        <dbReference type="SAM" id="SignalP"/>
    </source>
</evidence>
<evidence type="ECO:0000256" key="1">
    <source>
        <dbReference type="ARBA" id="ARBA00022801"/>
    </source>
</evidence>
<organism evidence="5 6">
    <name type="scientific">Brevundimonas subvibrioides</name>
    <dbReference type="NCBI Taxonomy" id="74313"/>
    <lineage>
        <taxon>Bacteria</taxon>
        <taxon>Pseudomonadati</taxon>
        <taxon>Pseudomonadota</taxon>
        <taxon>Alphaproteobacteria</taxon>
        <taxon>Caulobacterales</taxon>
        <taxon>Caulobacteraceae</taxon>
        <taxon>Brevundimonas</taxon>
    </lineage>
</organism>
<dbReference type="InterPro" id="IPR011650">
    <property type="entry name" value="Peptidase_M20_dimer"/>
</dbReference>
<feature type="binding site" evidence="2">
    <location>
        <position position="139"/>
    </location>
    <ligand>
        <name>Mn(2+)</name>
        <dbReference type="ChEBI" id="CHEBI:29035"/>
        <label>2</label>
    </ligand>
</feature>
<dbReference type="GO" id="GO:0016787">
    <property type="term" value="F:hydrolase activity"/>
    <property type="evidence" value="ECO:0007669"/>
    <property type="project" value="UniProtKB-KW"/>
</dbReference>
<feature type="binding site" evidence="2">
    <location>
        <position position="173"/>
    </location>
    <ligand>
        <name>Mn(2+)</name>
        <dbReference type="ChEBI" id="CHEBI:29035"/>
        <label>1</label>
    </ligand>
</feature>
<feature type="signal peptide" evidence="3">
    <location>
        <begin position="1"/>
        <end position="20"/>
    </location>
</feature>
<dbReference type="InterPro" id="IPR036264">
    <property type="entry name" value="Bact_exopeptidase_dim_dom"/>
</dbReference>
<dbReference type="PANTHER" id="PTHR11014:SF63">
    <property type="entry name" value="METALLOPEPTIDASE, PUTATIVE (AFU_ORTHOLOGUE AFUA_6G09600)-RELATED"/>
    <property type="match status" value="1"/>
</dbReference>
<dbReference type="Pfam" id="PF07687">
    <property type="entry name" value="M20_dimer"/>
    <property type="match status" value="1"/>
</dbReference>
<keyword evidence="2" id="KW-0464">Manganese</keyword>
<evidence type="ECO:0000313" key="5">
    <source>
        <dbReference type="EMBL" id="OYX35637.1"/>
    </source>
</evidence>
<feature type="binding site" evidence="2">
    <location>
        <position position="205"/>
    </location>
    <ligand>
        <name>Mn(2+)</name>
        <dbReference type="ChEBI" id="CHEBI:29035"/>
        <label>2</label>
    </ligand>
</feature>
<name>A0A258FTW6_9CAUL</name>
<dbReference type="InterPro" id="IPR002933">
    <property type="entry name" value="Peptidase_M20"/>
</dbReference>
<feature type="domain" description="Peptidase M20 dimerisation" evidence="4">
    <location>
        <begin position="228"/>
        <end position="324"/>
    </location>
</feature>
<protein>
    <submittedName>
        <fullName evidence="5">N-acyl-L-amino acid amidohydrolase</fullName>
    </submittedName>
</protein>
<dbReference type="PANTHER" id="PTHR11014">
    <property type="entry name" value="PEPTIDASE M20 FAMILY MEMBER"/>
    <property type="match status" value="1"/>
</dbReference>
<dbReference type="AlphaFoldDB" id="A0A258FTW6"/>
<gene>
    <name evidence="5" type="ORF">B7Z01_01695</name>
</gene>
<dbReference type="InterPro" id="IPR017439">
    <property type="entry name" value="Amidohydrolase"/>
</dbReference>
<sequence>MIRIATLAALMALTAAPALAQTVTADEVRAAADGVHADVIAWRRDLHQNPELGLAETRTAAFVAERLRGFGFDEVREGVGRTGVVGVLRGTGEGPQRVVALRADMDALPVLEATGLPFASTATGTYLGQTVPVAHACGHDAHVAMLLGAAEILSEMKERFSGTIVFLFQPAEEGVPPGEELGGARLMIQAGALEDPKVEAIFGLHVVPGRPGTIFYRPEGFMAASDRVDITLTGRQTHGAWPWRGIDVIAVAANVIQTVNTLTARTVDPTTTPTVFTIATVDAGVRYNIIPETAAMSGTLRTFDRDQRAALVERAEAAIGHVAQAYGATAEFSVTENAALVYNDAPLSAWLAPVLAEAAGEANVNPATPATTVAEDFSYFQTEVPGVFYHLGGTADGVDPAMAPPNHSPQFDVNEDVLVVGVRAHVLSALRFLEREGA</sequence>
<dbReference type="SUPFAM" id="SSF55031">
    <property type="entry name" value="Bacterial exopeptidase dimerisation domain"/>
    <property type="match status" value="1"/>
</dbReference>
<keyword evidence="2" id="KW-0479">Metal-binding</keyword>
<keyword evidence="3" id="KW-0732">Signal</keyword>
<accession>A0A258FTW6</accession>
<evidence type="ECO:0000313" key="6">
    <source>
        <dbReference type="Proteomes" id="UP000215595"/>
    </source>
</evidence>
<evidence type="ECO:0000259" key="4">
    <source>
        <dbReference type="Pfam" id="PF07687"/>
    </source>
</evidence>
<dbReference type="Gene3D" id="3.30.70.360">
    <property type="match status" value="1"/>
</dbReference>
<dbReference type="NCBIfam" id="TIGR01891">
    <property type="entry name" value="amidohydrolases"/>
    <property type="match status" value="1"/>
</dbReference>
<feature type="chain" id="PRO_5012265826" evidence="3">
    <location>
        <begin position="21"/>
        <end position="438"/>
    </location>
</feature>
<feature type="binding site" evidence="2">
    <location>
        <position position="137"/>
    </location>
    <ligand>
        <name>Mn(2+)</name>
        <dbReference type="ChEBI" id="CHEBI:29035"/>
        <label>2</label>
    </ligand>
</feature>
<comment type="cofactor">
    <cofactor evidence="2">
        <name>Mn(2+)</name>
        <dbReference type="ChEBI" id="CHEBI:29035"/>
    </cofactor>
    <text evidence="2">The Mn(2+) ion enhances activity.</text>
</comment>
<evidence type="ECO:0000256" key="2">
    <source>
        <dbReference type="PIRSR" id="PIRSR005962-1"/>
    </source>
</evidence>
<dbReference type="SUPFAM" id="SSF53187">
    <property type="entry name" value="Zn-dependent exopeptidases"/>
    <property type="match status" value="1"/>
</dbReference>
<dbReference type="PIRSF" id="PIRSF005962">
    <property type="entry name" value="Pept_M20D_amidohydro"/>
    <property type="match status" value="1"/>
</dbReference>
<dbReference type="Proteomes" id="UP000215595">
    <property type="component" value="Unassembled WGS sequence"/>
</dbReference>
<dbReference type="EMBL" id="NCEB01000003">
    <property type="protein sequence ID" value="OYX35637.1"/>
    <property type="molecule type" value="Genomic_DNA"/>
</dbReference>